<comment type="similarity">
    <text evidence="2">Belongs to the type IA topoisomerase family.</text>
</comment>
<evidence type="ECO:0000256" key="5">
    <source>
        <dbReference type="ARBA" id="ARBA00023125"/>
    </source>
</evidence>
<evidence type="ECO:0000256" key="9">
    <source>
        <dbReference type="ARBA" id="ARBA00032235"/>
    </source>
</evidence>
<evidence type="ECO:0000256" key="1">
    <source>
        <dbReference type="ARBA" id="ARBA00000213"/>
    </source>
</evidence>
<proteinExistence type="inferred from homology"/>
<dbReference type="GO" id="GO:0006281">
    <property type="term" value="P:DNA repair"/>
    <property type="evidence" value="ECO:0007669"/>
    <property type="project" value="TreeGrafter"/>
</dbReference>
<dbReference type="CDD" id="cd00186">
    <property type="entry name" value="TOP1Ac"/>
    <property type="match status" value="1"/>
</dbReference>
<dbReference type="InterPro" id="IPR013824">
    <property type="entry name" value="Topo_IA_cen_sub1"/>
</dbReference>
<dbReference type="InterPro" id="IPR006171">
    <property type="entry name" value="TOPRIM_dom"/>
</dbReference>
<keyword evidence="6 13" id="KW-0413">Isomerase</keyword>
<evidence type="ECO:0000259" key="12">
    <source>
        <dbReference type="PROSITE" id="PS52039"/>
    </source>
</evidence>
<evidence type="ECO:0000256" key="6">
    <source>
        <dbReference type="ARBA" id="ARBA00023235"/>
    </source>
</evidence>
<protein>
    <recommendedName>
        <fullName evidence="3">DNA topoisomerase</fullName>
        <ecNumber evidence="3">5.6.2.1</ecNumber>
    </recommendedName>
    <alternativeName>
        <fullName evidence="10">Omega-protein</fullName>
    </alternativeName>
    <alternativeName>
        <fullName evidence="9">Relaxing enzyme</fullName>
    </alternativeName>
    <alternativeName>
        <fullName evidence="7">Swivelase</fullName>
    </alternativeName>
    <alternativeName>
        <fullName evidence="8">Untwisting enzyme</fullName>
    </alternativeName>
</protein>
<evidence type="ECO:0000256" key="4">
    <source>
        <dbReference type="ARBA" id="ARBA00023029"/>
    </source>
</evidence>
<comment type="caution">
    <text evidence="13">The sequence shown here is derived from an EMBL/GenBank/DDBJ whole genome shotgun (WGS) entry which is preliminary data.</text>
</comment>
<dbReference type="Gene3D" id="3.40.50.140">
    <property type="match status" value="1"/>
</dbReference>
<dbReference type="GO" id="GO:0006265">
    <property type="term" value="P:DNA topological change"/>
    <property type="evidence" value="ECO:0007669"/>
    <property type="project" value="InterPro"/>
</dbReference>
<dbReference type="AlphaFoldDB" id="A0A2M8TIK3"/>
<dbReference type="SMART" id="SM00437">
    <property type="entry name" value="TOP1Ac"/>
    <property type="match status" value="1"/>
</dbReference>
<dbReference type="GO" id="GO:0043597">
    <property type="term" value="C:cytoplasmic replication fork"/>
    <property type="evidence" value="ECO:0007669"/>
    <property type="project" value="TreeGrafter"/>
</dbReference>
<evidence type="ECO:0000256" key="8">
    <source>
        <dbReference type="ARBA" id="ARBA00031985"/>
    </source>
</evidence>
<dbReference type="PRINTS" id="PR00417">
    <property type="entry name" value="PRTPISMRASEI"/>
</dbReference>
<evidence type="ECO:0000256" key="3">
    <source>
        <dbReference type="ARBA" id="ARBA00012891"/>
    </source>
</evidence>
<dbReference type="Proteomes" id="UP000231201">
    <property type="component" value="Unassembled WGS sequence"/>
</dbReference>
<reference evidence="13 14" key="1">
    <citation type="submission" date="2017-11" db="EMBL/GenBank/DDBJ databases">
        <title>Genome sequencing of Prevotella intermedia KCOM 2833.</title>
        <authorList>
            <person name="Kook J.-K."/>
            <person name="Park S.-N."/>
            <person name="Lim Y.K."/>
        </authorList>
    </citation>
    <scope>NUCLEOTIDE SEQUENCE [LARGE SCALE GENOMIC DNA]</scope>
    <source>
        <strain evidence="13 14">KCOM 2833</strain>
    </source>
</reference>
<dbReference type="InterPro" id="IPR000380">
    <property type="entry name" value="Topo_IA"/>
</dbReference>
<dbReference type="Gene3D" id="1.10.460.10">
    <property type="entry name" value="Topoisomerase I, domain 2"/>
    <property type="match status" value="1"/>
</dbReference>
<dbReference type="GO" id="GO:0006310">
    <property type="term" value="P:DNA recombination"/>
    <property type="evidence" value="ECO:0007669"/>
    <property type="project" value="TreeGrafter"/>
</dbReference>
<dbReference type="InterPro" id="IPR034144">
    <property type="entry name" value="TOPRIM_TopoIII"/>
</dbReference>
<dbReference type="EMBL" id="PENH01000003">
    <property type="protein sequence ID" value="PJI23768.1"/>
    <property type="molecule type" value="Genomic_DNA"/>
</dbReference>
<evidence type="ECO:0000256" key="7">
    <source>
        <dbReference type="ARBA" id="ARBA00030003"/>
    </source>
</evidence>
<feature type="domain" description="Toprim" evidence="11">
    <location>
        <begin position="1"/>
        <end position="141"/>
    </location>
</feature>
<comment type="catalytic activity">
    <reaction evidence="1">
        <text>ATP-independent breakage of single-stranded DNA, followed by passage and rejoining.</text>
        <dbReference type="EC" id="5.6.2.1"/>
    </reaction>
</comment>
<dbReference type="CDD" id="cd03362">
    <property type="entry name" value="TOPRIM_TopoIA_TopoIII"/>
    <property type="match status" value="1"/>
</dbReference>
<dbReference type="InterPro" id="IPR003601">
    <property type="entry name" value="Topo_IA_2"/>
</dbReference>
<dbReference type="InterPro" id="IPR025589">
    <property type="entry name" value="Toprim_C_rpt"/>
</dbReference>
<sequence>MKVIIAEKPSVAREIARVVRATNKKNGYIEGGGYAVTWALGHLITAAMPEVYGIKGFHKENLPILPPVFTLIPRQIKEGKGYKADAAAVAQLKIIEKLFRACEGIIVATDAGREGELIFRFIYKYLGIAKPFDRLWISSLTDKAIKEGLAHLQSGAAYDNLYYAARARSEADWLVGINATQAISIAAGRGTYSLGRVQTPTLCMVCSRFLENKKFEPQPFWQLSLAVKESDESFRFSSADRWFDKTEATALYDKLKQAPYATVETVVRKETKQEPPLLYDLTTLQKEANSRYGYTAEQTLSLAQKLYEKAYITYPRTGSRHIPEDVFAEVPALIAFLHDHPIWGVHARRLTEFNAHSVDGKKVTDHHALLITGKKPIDMFGDEAVIYDMIAGRMLEAFSARCVKDVSTVTAACEDVKFILKGEIIKEEGWRAILKNSRKKDKEQAEAEERESRENGEGIIIPQWEEGKQLPLCACSLAQGTTKPKPLHTESSLLAAMETAGKELEDEELRAQLKDCGIGTPATRAAIIETLFAREYMVRQKKSLVPTEKGLAVYSIVREMKIGNAEMTGQWEADLAKIERGELKERDFRKGIESYATQITDELLSSKILFPKKQSDIHCPKCGKGSLVFYPRCAKCSDADCGLTLFRSVAGKSLTDEQLTQLAVNGETGIIKGFTSKTGKSFEASLSLDGEFKTVFVFPERKKPGKSRR</sequence>
<dbReference type="PROSITE" id="PS52039">
    <property type="entry name" value="TOPO_IA_2"/>
    <property type="match status" value="1"/>
</dbReference>
<feature type="domain" description="Topo IA-type catalytic" evidence="12">
    <location>
        <begin position="158"/>
        <end position="600"/>
    </location>
</feature>
<keyword evidence="5" id="KW-0238">DNA-binding</keyword>
<gene>
    <name evidence="13" type="ORF">CTM59_11090</name>
</gene>
<dbReference type="PROSITE" id="PS50880">
    <property type="entry name" value="TOPRIM"/>
    <property type="match status" value="1"/>
</dbReference>
<dbReference type="InterPro" id="IPR013825">
    <property type="entry name" value="Topo_IA_cen_sub2"/>
</dbReference>
<dbReference type="Pfam" id="PF01751">
    <property type="entry name" value="Toprim"/>
    <property type="match status" value="1"/>
</dbReference>
<dbReference type="InterPro" id="IPR023405">
    <property type="entry name" value="Topo_IA_core_domain"/>
</dbReference>
<dbReference type="SMART" id="SM00436">
    <property type="entry name" value="TOP1Bc"/>
    <property type="match status" value="1"/>
</dbReference>
<dbReference type="Gene3D" id="1.10.290.10">
    <property type="entry name" value="Topoisomerase I, domain 4"/>
    <property type="match status" value="1"/>
</dbReference>
<organism evidence="13 14">
    <name type="scientific">Prevotella intermedia</name>
    <dbReference type="NCBI Taxonomy" id="28131"/>
    <lineage>
        <taxon>Bacteria</taxon>
        <taxon>Pseudomonadati</taxon>
        <taxon>Bacteroidota</taxon>
        <taxon>Bacteroidia</taxon>
        <taxon>Bacteroidales</taxon>
        <taxon>Prevotellaceae</taxon>
        <taxon>Prevotella</taxon>
    </lineage>
</organism>
<dbReference type="Gene3D" id="2.70.20.10">
    <property type="entry name" value="Topoisomerase I, domain 3"/>
    <property type="match status" value="1"/>
</dbReference>
<keyword evidence="4" id="KW-0799">Topoisomerase</keyword>
<dbReference type="InterPro" id="IPR003602">
    <property type="entry name" value="Topo_IA_DNA-bd_dom"/>
</dbReference>
<dbReference type="PANTHER" id="PTHR11390:SF21">
    <property type="entry name" value="DNA TOPOISOMERASE 3-ALPHA"/>
    <property type="match status" value="1"/>
</dbReference>
<dbReference type="PANTHER" id="PTHR11390">
    <property type="entry name" value="PROKARYOTIC DNA TOPOISOMERASE"/>
    <property type="match status" value="1"/>
</dbReference>
<evidence type="ECO:0000313" key="13">
    <source>
        <dbReference type="EMBL" id="PJI23768.1"/>
    </source>
</evidence>
<accession>A0A2M8TIK3</accession>
<dbReference type="GO" id="GO:0003677">
    <property type="term" value="F:DNA binding"/>
    <property type="evidence" value="ECO:0007669"/>
    <property type="project" value="UniProtKB-KW"/>
</dbReference>
<dbReference type="InterPro" id="IPR013826">
    <property type="entry name" value="Topo_IA_cen_sub3"/>
</dbReference>
<dbReference type="Pfam" id="PF01131">
    <property type="entry name" value="Topoisom_bac"/>
    <property type="match status" value="1"/>
</dbReference>
<evidence type="ECO:0000259" key="11">
    <source>
        <dbReference type="PROSITE" id="PS50880"/>
    </source>
</evidence>
<evidence type="ECO:0000256" key="2">
    <source>
        <dbReference type="ARBA" id="ARBA00009446"/>
    </source>
</evidence>
<dbReference type="Pfam" id="PF13342">
    <property type="entry name" value="Toprim_Crpt"/>
    <property type="match status" value="1"/>
</dbReference>
<dbReference type="EC" id="5.6.2.1" evidence="3"/>
<dbReference type="RefSeq" id="WP_100356854.1">
    <property type="nucleotide sequence ID" value="NZ_PENH01000003.1"/>
</dbReference>
<name>A0A2M8TIK3_PREIN</name>
<dbReference type="SMART" id="SM00493">
    <property type="entry name" value="TOPRIM"/>
    <property type="match status" value="1"/>
</dbReference>
<dbReference type="SUPFAM" id="SSF56712">
    <property type="entry name" value="Prokaryotic type I DNA topoisomerase"/>
    <property type="match status" value="1"/>
</dbReference>
<dbReference type="GO" id="GO:0003917">
    <property type="term" value="F:DNA topoisomerase type I (single strand cut, ATP-independent) activity"/>
    <property type="evidence" value="ECO:0007669"/>
    <property type="project" value="UniProtKB-EC"/>
</dbReference>
<dbReference type="InterPro" id="IPR013497">
    <property type="entry name" value="Topo_IA_cen"/>
</dbReference>
<evidence type="ECO:0000256" key="10">
    <source>
        <dbReference type="ARBA" id="ARBA00032877"/>
    </source>
</evidence>
<evidence type="ECO:0000313" key="14">
    <source>
        <dbReference type="Proteomes" id="UP000231201"/>
    </source>
</evidence>